<evidence type="ECO:0000313" key="2">
    <source>
        <dbReference type="Proteomes" id="UP000183832"/>
    </source>
</evidence>
<evidence type="ECO:0000313" key="1">
    <source>
        <dbReference type="EMBL" id="CRL01165.1"/>
    </source>
</evidence>
<name>A0A1J1ILP6_9DIPT</name>
<dbReference type="AlphaFoldDB" id="A0A1J1ILP6"/>
<gene>
    <name evidence="1" type="ORF">CLUMA_CG014557</name>
</gene>
<organism evidence="1 2">
    <name type="scientific">Clunio marinus</name>
    <dbReference type="NCBI Taxonomy" id="568069"/>
    <lineage>
        <taxon>Eukaryota</taxon>
        <taxon>Metazoa</taxon>
        <taxon>Ecdysozoa</taxon>
        <taxon>Arthropoda</taxon>
        <taxon>Hexapoda</taxon>
        <taxon>Insecta</taxon>
        <taxon>Pterygota</taxon>
        <taxon>Neoptera</taxon>
        <taxon>Endopterygota</taxon>
        <taxon>Diptera</taxon>
        <taxon>Nematocera</taxon>
        <taxon>Chironomoidea</taxon>
        <taxon>Chironomidae</taxon>
        <taxon>Clunio</taxon>
    </lineage>
</organism>
<sequence length="119" mass="14331">MKKTLFPSEHASKTKLPHKALNSFQHHREYVDSNPTKQFLLYEKLARKKEKRQAVYEFPSALKQRRQHDSQELQYFENIYIADWKCFTRYLTRGGLRPELFKSLLLNYKKNKPSCLHSL</sequence>
<protein>
    <submittedName>
        <fullName evidence="1">CLUMA_CG014557, isoform A</fullName>
    </submittedName>
</protein>
<dbReference type="Proteomes" id="UP000183832">
    <property type="component" value="Unassembled WGS sequence"/>
</dbReference>
<dbReference type="EMBL" id="CVRI01000055">
    <property type="protein sequence ID" value="CRL01165.1"/>
    <property type="molecule type" value="Genomic_DNA"/>
</dbReference>
<accession>A0A1J1ILP6</accession>
<keyword evidence="2" id="KW-1185">Reference proteome</keyword>
<reference evidence="1 2" key="1">
    <citation type="submission" date="2015-04" db="EMBL/GenBank/DDBJ databases">
        <authorList>
            <person name="Syromyatnikov M.Y."/>
            <person name="Popov V.N."/>
        </authorList>
    </citation>
    <scope>NUCLEOTIDE SEQUENCE [LARGE SCALE GENOMIC DNA]</scope>
</reference>
<proteinExistence type="predicted"/>